<gene>
    <name evidence="1" type="ORF">AEK19_MT1040</name>
</gene>
<evidence type="ECO:0000313" key="1">
    <source>
        <dbReference type="EMBL" id="ART31264.1"/>
    </source>
</evidence>
<accession>A0A1Y0B1K9</accession>
<proteinExistence type="predicted"/>
<organism evidence="1">
    <name type="scientific">Utricularia reniformis</name>
    <dbReference type="NCBI Taxonomy" id="192314"/>
    <lineage>
        <taxon>Eukaryota</taxon>
        <taxon>Viridiplantae</taxon>
        <taxon>Streptophyta</taxon>
        <taxon>Embryophyta</taxon>
        <taxon>Tracheophyta</taxon>
        <taxon>Spermatophyta</taxon>
        <taxon>Magnoliopsida</taxon>
        <taxon>eudicotyledons</taxon>
        <taxon>Gunneridae</taxon>
        <taxon>Pentapetalae</taxon>
        <taxon>asterids</taxon>
        <taxon>lamiids</taxon>
        <taxon>Lamiales</taxon>
        <taxon>Lentibulariaceae</taxon>
        <taxon>Utricularia</taxon>
    </lineage>
</organism>
<sequence length="51" mass="5850">MVAGGIRKIFYQIGRLPGFICSEILRLRDGLQYLFSLSGNGLKKLFHLFFD</sequence>
<dbReference type="EMBL" id="KY774314">
    <property type="protein sequence ID" value="ART31264.1"/>
    <property type="molecule type" value="Genomic_DNA"/>
</dbReference>
<reference evidence="1" key="1">
    <citation type="submission" date="2017-03" db="EMBL/GenBank/DDBJ databases">
        <title>The mitochondrial genome of the carnivorous plant Utricularia reniformis (Lentibulariaceae): structure, comparative analysis and evolutionary landmarks.</title>
        <authorList>
            <person name="Silva S.R."/>
            <person name="Alvarenga D.O."/>
            <person name="Michael T.P."/>
            <person name="Miranda V.F.O."/>
            <person name="Varani A.M."/>
        </authorList>
    </citation>
    <scope>NUCLEOTIDE SEQUENCE</scope>
</reference>
<keyword evidence="1" id="KW-0496">Mitochondrion</keyword>
<geneLocation type="mitochondrion" evidence="1"/>
<dbReference type="AlphaFoldDB" id="A0A1Y0B1K9"/>
<name>A0A1Y0B1K9_9LAMI</name>
<protein>
    <submittedName>
        <fullName evidence="1">Uncharacterized protein</fullName>
    </submittedName>
</protein>